<feature type="domain" description="NAD-dependent epimerase/dehydratase" evidence="1">
    <location>
        <begin position="15"/>
        <end position="221"/>
    </location>
</feature>
<sequence>MPLEVKTPSNDLQTILGSGGSIGVELAKALPEYTTRIRLVSRSPKKIHDSDELMAADLSKASEIDRAVAGSAIVYVTVGFEYSINVWQKVWPPFMRNVIDACKKHKAKLVFFDNVYMYDPDHLNPMTEETPMRPTSKKGAVRKELVEMIMAEVKSGKLTALIARSADFIGPKNSVLIETVYKNFRQGKKANWFADVSKLHNFTFTPDAGQATALLGNTPDAYNQVWHLPTDRSQLTGKQWIELFARQMNVEPKYQVLPVWLMGVLGIFVPIMREFKEMAYQYSRDYVFDSHKFEARFPDFKVTSSLHAVRVIVDGMVL</sequence>
<reference evidence="2 3" key="1">
    <citation type="submission" date="2019-10" db="EMBL/GenBank/DDBJ databases">
        <title>Draft Genome Sequence of Cytophagaceae sp. SJW1-29.</title>
        <authorList>
            <person name="Choi A."/>
        </authorList>
    </citation>
    <scope>NUCLEOTIDE SEQUENCE [LARGE SCALE GENOMIC DNA]</scope>
    <source>
        <strain evidence="2 3">SJW1-29</strain>
    </source>
</reference>
<dbReference type="InterPro" id="IPR001509">
    <property type="entry name" value="Epimerase_deHydtase"/>
</dbReference>
<dbReference type="Proteomes" id="UP000479293">
    <property type="component" value="Unassembled WGS sequence"/>
</dbReference>
<dbReference type="InterPro" id="IPR050177">
    <property type="entry name" value="Lipid_A_modif_metabolic_enz"/>
</dbReference>
<dbReference type="Gene3D" id="3.40.50.720">
    <property type="entry name" value="NAD(P)-binding Rossmann-like Domain"/>
    <property type="match status" value="1"/>
</dbReference>
<keyword evidence="3" id="KW-1185">Reference proteome</keyword>
<proteinExistence type="predicted"/>
<comment type="caution">
    <text evidence="2">The sequence shown here is derived from an EMBL/GenBank/DDBJ whole genome shotgun (WGS) entry which is preliminary data.</text>
</comment>
<evidence type="ECO:0000313" key="2">
    <source>
        <dbReference type="EMBL" id="MPR32169.1"/>
    </source>
</evidence>
<dbReference type="InterPro" id="IPR036291">
    <property type="entry name" value="NAD(P)-bd_dom_sf"/>
</dbReference>
<dbReference type="PANTHER" id="PTHR43245">
    <property type="entry name" value="BIFUNCTIONAL POLYMYXIN RESISTANCE PROTEIN ARNA"/>
    <property type="match status" value="1"/>
</dbReference>
<dbReference type="PANTHER" id="PTHR43245:SF13">
    <property type="entry name" value="UDP-D-APIOSE_UDP-D-XYLOSE SYNTHASE 2"/>
    <property type="match status" value="1"/>
</dbReference>
<organism evidence="2 3">
    <name type="scientific">Salmonirosea aquatica</name>
    <dbReference type="NCBI Taxonomy" id="2654236"/>
    <lineage>
        <taxon>Bacteria</taxon>
        <taxon>Pseudomonadati</taxon>
        <taxon>Bacteroidota</taxon>
        <taxon>Cytophagia</taxon>
        <taxon>Cytophagales</taxon>
        <taxon>Spirosomataceae</taxon>
        <taxon>Salmonirosea</taxon>
    </lineage>
</organism>
<dbReference type="Pfam" id="PF01370">
    <property type="entry name" value="Epimerase"/>
    <property type="match status" value="1"/>
</dbReference>
<dbReference type="AlphaFoldDB" id="A0A7C9FNC5"/>
<accession>A0A7C9FNC5</accession>
<dbReference type="RefSeq" id="WP_152756432.1">
    <property type="nucleotide sequence ID" value="NZ_WHLY01000002.1"/>
</dbReference>
<gene>
    <name evidence="2" type="ORF">GBK04_02100</name>
</gene>
<dbReference type="EMBL" id="WHLY01000002">
    <property type="protein sequence ID" value="MPR32169.1"/>
    <property type="molecule type" value="Genomic_DNA"/>
</dbReference>
<name>A0A7C9FNC5_9BACT</name>
<evidence type="ECO:0000313" key="3">
    <source>
        <dbReference type="Proteomes" id="UP000479293"/>
    </source>
</evidence>
<protein>
    <submittedName>
        <fullName evidence="2">NAD-dependent epimerase/dehydratase family protein</fullName>
    </submittedName>
</protein>
<evidence type="ECO:0000259" key="1">
    <source>
        <dbReference type="Pfam" id="PF01370"/>
    </source>
</evidence>
<dbReference type="SUPFAM" id="SSF51735">
    <property type="entry name" value="NAD(P)-binding Rossmann-fold domains"/>
    <property type="match status" value="1"/>
</dbReference>